<feature type="compositionally biased region" description="Polar residues" evidence="8">
    <location>
        <begin position="484"/>
        <end position="502"/>
    </location>
</feature>
<feature type="region of interest" description="Disordered" evidence="8">
    <location>
        <begin position="472"/>
        <end position="502"/>
    </location>
</feature>
<dbReference type="PROSITE" id="PS00027">
    <property type="entry name" value="HOMEOBOX_1"/>
    <property type="match status" value="1"/>
</dbReference>
<dbReference type="SUPFAM" id="SSF46689">
    <property type="entry name" value="Homeodomain-like"/>
    <property type="match status" value="1"/>
</dbReference>
<feature type="non-terminal residue" evidence="12">
    <location>
        <position position="1"/>
    </location>
</feature>
<dbReference type="SMART" id="SM00389">
    <property type="entry name" value="HOX"/>
    <property type="match status" value="1"/>
</dbReference>
<dbReference type="GO" id="GO:0003677">
    <property type="term" value="F:DNA binding"/>
    <property type="evidence" value="ECO:0007669"/>
    <property type="project" value="UniProtKB-UniRule"/>
</dbReference>
<dbReference type="InterPro" id="IPR020067">
    <property type="entry name" value="Frizzled_dom"/>
</dbReference>
<dbReference type="Proteomes" id="UP000316079">
    <property type="component" value="Unassembled WGS sequence"/>
</dbReference>
<evidence type="ECO:0000259" key="9">
    <source>
        <dbReference type="PROSITE" id="PS50038"/>
    </source>
</evidence>
<dbReference type="SMART" id="SM00063">
    <property type="entry name" value="FRI"/>
    <property type="match status" value="1"/>
</dbReference>
<feature type="disulfide bond" evidence="5">
    <location>
        <begin position="77"/>
        <end position="123"/>
    </location>
</feature>
<evidence type="ECO:0000259" key="11">
    <source>
        <dbReference type="PROSITE" id="PS50189"/>
    </source>
</evidence>
<feature type="domain" description="NTR" evidence="11">
    <location>
        <begin position="199"/>
        <end position="338"/>
    </location>
</feature>
<dbReference type="EMBL" id="SRMA01027290">
    <property type="protein sequence ID" value="TRY56264.1"/>
    <property type="molecule type" value="Genomic_DNA"/>
</dbReference>
<dbReference type="CDD" id="cd00086">
    <property type="entry name" value="homeodomain"/>
    <property type="match status" value="1"/>
</dbReference>
<feature type="domain" description="FZ" evidence="9">
    <location>
        <begin position="62"/>
        <end position="179"/>
    </location>
</feature>
<feature type="disulfide bond" evidence="5">
    <location>
        <begin position="142"/>
        <end position="166"/>
    </location>
</feature>
<comment type="caution">
    <text evidence="12">The sequence shown here is derived from an EMBL/GenBank/DDBJ whole genome shotgun (WGS) entry which is preliminary data.</text>
</comment>
<keyword evidence="1 6" id="KW-0238">DNA-binding</keyword>
<organism evidence="12 13">
    <name type="scientific">Danionella cerebrum</name>
    <dbReference type="NCBI Taxonomy" id="2873325"/>
    <lineage>
        <taxon>Eukaryota</taxon>
        <taxon>Metazoa</taxon>
        <taxon>Chordata</taxon>
        <taxon>Craniata</taxon>
        <taxon>Vertebrata</taxon>
        <taxon>Euteleostomi</taxon>
        <taxon>Actinopterygii</taxon>
        <taxon>Neopterygii</taxon>
        <taxon>Teleostei</taxon>
        <taxon>Ostariophysi</taxon>
        <taxon>Cypriniformes</taxon>
        <taxon>Danionidae</taxon>
        <taxon>Danioninae</taxon>
        <taxon>Danionella</taxon>
    </lineage>
</organism>
<evidence type="ECO:0000259" key="10">
    <source>
        <dbReference type="PROSITE" id="PS50071"/>
    </source>
</evidence>
<evidence type="ECO:0000313" key="13">
    <source>
        <dbReference type="Proteomes" id="UP000316079"/>
    </source>
</evidence>
<accession>A0A553MSV4</accession>
<reference evidence="12 13" key="1">
    <citation type="journal article" date="2019" name="Sci. Data">
        <title>Hybrid genome assembly and annotation of Danionella translucida.</title>
        <authorList>
            <person name="Kadobianskyi M."/>
            <person name="Schulze L."/>
            <person name="Schuelke M."/>
            <person name="Judkewitz B."/>
        </authorList>
    </citation>
    <scope>NUCLEOTIDE SEQUENCE [LARGE SCALE GENOMIC DNA]</scope>
    <source>
        <strain evidence="12 13">Bolton</strain>
    </source>
</reference>
<dbReference type="Gene3D" id="1.10.2000.10">
    <property type="entry name" value="Frizzled cysteine-rich domain"/>
    <property type="match status" value="1"/>
</dbReference>
<dbReference type="InterPro" id="IPR051662">
    <property type="entry name" value="H2.0_Homeobox_NeuralPatt"/>
</dbReference>
<dbReference type="Pfam" id="PF00046">
    <property type="entry name" value="Homeodomain"/>
    <property type="match status" value="1"/>
</dbReference>
<dbReference type="SUPFAM" id="SSF63501">
    <property type="entry name" value="Frizzled cysteine-rich domain"/>
    <property type="match status" value="1"/>
</dbReference>
<dbReference type="PROSITE" id="PS50038">
    <property type="entry name" value="FZ"/>
    <property type="match status" value="1"/>
</dbReference>
<comment type="subcellular location">
    <subcellularLocation>
        <location evidence="6 7">Nucleus</location>
    </subcellularLocation>
</comment>
<dbReference type="InterPro" id="IPR036790">
    <property type="entry name" value="Frizzled_dom_sf"/>
</dbReference>
<dbReference type="PANTHER" id="PTHR24331:SF4">
    <property type="entry name" value="HOMEOBOX PROTEIN DBX2"/>
    <property type="match status" value="1"/>
</dbReference>
<keyword evidence="4 6" id="KW-0539">Nucleus</keyword>
<dbReference type="GO" id="GO:0000981">
    <property type="term" value="F:DNA-binding transcription factor activity, RNA polymerase II-specific"/>
    <property type="evidence" value="ECO:0007669"/>
    <property type="project" value="InterPro"/>
</dbReference>
<comment type="caution">
    <text evidence="5">Lacks conserved residue(s) required for the propagation of feature annotation.</text>
</comment>
<evidence type="ECO:0000256" key="5">
    <source>
        <dbReference type="PROSITE-ProRule" id="PRU00090"/>
    </source>
</evidence>
<name>A0A553MSV4_9TELE</name>
<dbReference type="PROSITE" id="PS50071">
    <property type="entry name" value="HOMEOBOX_2"/>
    <property type="match status" value="1"/>
</dbReference>
<keyword evidence="3 5" id="KW-1015">Disulfide bond</keyword>
<proteinExistence type="predicted"/>
<gene>
    <name evidence="12" type="ORF">DNTS_028380</name>
</gene>
<dbReference type="GO" id="GO:0005634">
    <property type="term" value="C:nucleus"/>
    <property type="evidence" value="ECO:0007669"/>
    <property type="project" value="UniProtKB-SubCell"/>
</dbReference>
<evidence type="ECO:0000256" key="8">
    <source>
        <dbReference type="SAM" id="MobiDB-lite"/>
    </source>
</evidence>
<protein>
    <recommendedName>
        <fullName evidence="14">FZ domain-containing protein</fullName>
    </recommendedName>
</protein>
<feature type="domain" description="Homeobox" evidence="10">
    <location>
        <begin position="378"/>
        <end position="438"/>
    </location>
</feature>
<dbReference type="Pfam" id="PF01392">
    <property type="entry name" value="Fz"/>
    <property type="match status" value="1"/>
</dbReference>
<keyword evidence="2 6" id="KW-0371">Homeobox</keyword>
<evidence type="ECO:0000256" key="4">
    <source>
        <dbReference type="ARBA" id="ARBA00023242"/>
    </source>
</evidence>
<dbReference type="AlphaFoldDB" id="A0A553MSV4"/>
<sequence length="502" mass="57240">RLSLNRLITSPPPPPHRHTYITPLPHRTAVTYSLTHSLWIMMEVSGIPLLFFISVVSSFSFEQTTRCVPLPSQMSVCEEGPFSEMRLPNLLGHSSVEEAVWSGDEWRTLMYSGCHAQARAFTCALLAPACLDRFIQPCRSVCIAVRESCSPVLSCLGRSWPESLDCNRFPAQDDTCLTPLPQHISAFAKEFPQPICQSCPSVRESPSLKTVLDSLCLTDFAVKAKISRRRLPSSEPEITVEGSVEFIQRGPLLPYDTASLLQRWLIINLRCAHALVRPGRAQLYLITGTMRASGSIELADLFPWLKKDMHIASATRKWKHHKKMDGSKLPGFGRSGKCFLVENLLKKTKGMNDEKDHWRSQNSTGCASSTMNLGSSLAPGVQRRAVFSEDQRQELEKTFHRQKYINRAERHRLAARTSLRESQVKIWFQNRRMKWRNCREKKMPHADHIHTSTTHQEIMDSNLNHTHLRYSNSKKTQKEDSGHTMKTSHTSTQHRYYNNSIF</sequence>
<dbReference type="InterPro" id="IPR017970">
    <property type="entry name" value="Homeobox_CS"/>
</dbReference>
<dbReference type="PANTHER" id="PTHR24331">
    <property type="entry name" value="DBX"/>
    <property type="match status" value="1"/>
</dbReference>
<feature type="DNA-binding region" description="Homeobox" evidence="6">
    <location>
        <begin position="380"/>
        <end position="439"/>
    </location>
</feature>
<dbReference type="PROSITE" id="PS50189">
    <property type="entry name" value="NTR"/>
    <property type="match status" value="1"/>
</dbReference>
<dbReference type="STRING" id="623744.A0A553MSV4"/>
<dbReference type="InterPro" id="IPR001134">
    <property type="entry name" value="Netrin_domain"/>
</dbReference>
<evidence type="ECO:0000256" key="1">
    <source>
        <dbReference type="ARBA" id="ARBA00023125"/>
    </source>
</evidence>
<evidence type="ECO:0000256" key="3">
    <source>
        <dbReference type="ARBA" id="ARBA00023157"/>
    </source>
</evidence>
<evidence type="ECO:0008006" key="14">
    <source>
        <dbReference type="Google" id="ProtNLM"/>
    </source>
</evidence>
<dbReference type="InterPro" id="IPR009057">
    <property type="entry name" value="Homeodomain-like_sf"/>
</dbReference>
<keyword evidence="13" id="KW-1185">Reference proteome</keyword>
<evidence type="ECO:0000256" key="6">
    <source>
        <dbReference type="PROSITE-ProRule" id="PRU00108"/>
    </source>
</evidence>
<evidence type="ECO:0000256" key="7">
    <source>
        <dbReference type="RuleBase" id="RU000682"/>
    </source>
</evidence>
<dbReference type="OrthoDB" id="5985572at2759"/>
<dbReference type="Gene3D" id="1.10.10.60">
    <property type="entry name" value="Homeodomain-like"/>
    <property type="match status" value="1"/>
</dbReference>
<dbReference type="InterPro" id="IPR001356">
    <property type="entry name" value="HD"/>
</dbReference>
<dbReference type="CDD" id="cd03580">
    <property type="entry name" value="NTR_Sfrp1_like"/>
    <property type="match status" value="1"/>
</dbReference>
<evidence type="ECO:0000256" key="2">
    <source>
        <dbReference type="ARBA" id="ARBA00023155"/>
    </source>
</evidence>
<evidence type="ECO:0000313" key="12">
    <source>
        <dbReference type="EMBL" id="TRY56264.1"/>
    </source>
</evidence>